<comment type="caution">
    <text evidence="2">The sequence shown here is derived from an EMBL/GenBank/DDBJ whole genome shotgun (WGS) entry which is preliminary data.</text>
</comment>
<gene>
    <name evidence="2" type="ORF">Mkiyose1413_42930</name>
    <name evidence="1" type="ORF">SRL2020028_34740</name>
</gene>
<reference evidence="2" key="1">
    <citation type="submission" date="2022-08" db="EMBL/GenBank/DDBJ databases">
        <title>Mycobacterium kiyosense sp. nov., scotochromogenic slow-glowing species isolated from respiratory specimens.</title>
        <authorList>
            <person name="Fukano H."/>
            <person name="Kazumi Y."/>
            <person name="Sakagami N."/>
            <person name="Ato M."/>
            <person name="Mitarai S."/>
            <person name="Hoshino Y."/>
        </authorList>
    </citation>
    <scope>NUCLEOTIDE SEQUENCE</scope>
    <source>
        <strain evidence="2">1413</strain>
        <strain evidence="1">SRL2020-028</strain>
    </source>
</reference>
<keyword evidence="3" id="KW-1185">Reference proteome</keyword>
<evidence type="ECO:0000313" key="3">
    <source>
        <dbReference type="Proteomes" id="UP001064782"/>
    </source>
</evidence>
<dbReference type="RefSeq" id="WP_236982646.1">
    <property type="nucleotide sequence ID" value="NZ_BRXE01000044.1"/>
</dbReference>
<name>A0A9P3QAQ0_9MYCO</name>
<dbReference type="Proteomes" id="UP001165663">
    <property type="component" value="Unassembled WGS sequence"/>
</dbReference>
<accession>A0A9P3QAQ0</accession>
<evidence type="ECO:0000313" key="1">
    <source>
        <dbReference type="EMBL" id="GLB84218.1"/>
    </source>
</evidence>
<dbReference type="AlphaFoldDB" id="A0A9P3QAQ0"/>
<dbReference type="EMBL" id="BRZI01000043">
    <property type="protein sequence ID" value="GLD32410.1"/>
    <property type="molecule type" value="Genomic_DNA"/>
</dbReference>
<sequence>MSAAELLGQARRLLNTRSVGGLSPRMAAFIARQALEDIVAQRCSALGVVSPAANMRSKLLVLRALDEPAVADAAAVAWSRLSNACHLHAYEMQPSLTEVEHLCGLVASLLPEGVNSGP</sequence>
<proteinExistence type="predicted"/>
<protein>
    <submittedName>
        <fullName evidence="2">Uncharacterized protein</fullName>
    </submittedName>
</protein>
<evidence type="ECO:0000313" key="2">
    <source>
        <dbReference type="EMBL" id="GLD32410.1"/>
    </source>
</evidence>
<dbReference type="GeneID" id="83629064"/>
<organism evidence="2 3">
    <name type="scientific">Mycobacterium kiyosense</name>
    <dbReference type="NCBI Taxonomy" id="2871094"/>
    <lineage>
        <taxon>Bacteria</taxon>
        <taxon>Bacillati</taxon>
        <taxon>Actinomycetota</taxon>
        <taxon>Actinomycetes</taxon>
        <taxon>Mycobacteriales</taxon>
        <taxon>Mycobacteriaceae</taxon>
        <taxon>Mycobacterium</taxon>
    </lineage>
</organism>
<dbReference type="EMBL" id="BRXE01000044">
    <property type="protein sequence ID" value="GLB84218.1"/>
    <property type="molecule type" value="Genomic_DNA"/>
</dbReference>
<dbReference type="Proteomes" id="UP001064782">
    <property type="component" value="Unassembled WGS sequence"/>
</dbReference>